<dbReference type="PANTHER" id="PTHR11933:SF5">
    <property type="entry name" value="MITOCHONDRIAL TRNA-SPECIFIC 2-THIOURIDYLASE 1"/>
    <property type="match status" value="1"/>
</dbReference>
<dbReference type="HAMAP" id="MF_00144">
    <property type="entry name" value="tRNA_thiouridyl_MnmA"/>
    <property type="match status" value="1"/>
</dbReference>
<keyword evidence="7" id="KW-1015">Disulfide bond</keyword>
<evidence type="ECO:0000256" key="5">
    <source>
        <dbReference type="ARBA" id="ARBA00022840"/>
    </source>
</evidence>
<evidence type="ECO:0000256" key="8">
    <source>
        <dbReference type="ARBA" id="ARBA00051542"/>
    </source>
</evidence>
<feature type="domain" description="tRNA-specific 2-thiouridylase MnmA-like central" evidence="11">
    <location>
        <begin position="227"/>
        <end position="280"/>
    </location>
</feature>
<feature type="active site" description="Nucleophile" evidence="9">
    <location>
        <position position="112"/>
    </location>
</feature>
<comment type="catalytic activity">
    <reaction evidence="8 9">
        <text>S-sulfanyl-L-cysteinyl-[protein] + uridine(34) in tRNA + AH2 + ATP = 2-thiouridine(34) in tRNA + L-cysteinyl-[protein] + A + AMP + diphosphate + H(+)</text>
        <dbReference type="Rhea" id="RHEA:47032"/>
        <dbReference type="Rhea" id="RHEA-COMP:10131"/>
        <dbReference type="Rhea" id="RHEA-COMP:11726"/>
        <dbReference type="Rhea" id="RHEA-COMP:11727"/>
        <dbReference type="Rhea" id="RHEA-COMP:11728"/>
        <dbReference type="ChEBI" id="CHEBI:13193"/>
        <dbReference type="ChEBI" id="CHEBI:15378"/>
        <dbReference type="ChEBI" id="CHEBI:17499"/>
        <dbReference type="ChEBI" id="CHEBI:29950"/>
        <dbReference type="ChEBI" id="CHEBI:30616"/>
        <dbReference type="ChEBI" id="CHEBI:33019"/>
        <dbReference type="ChEBI" id="CHEBI:61963"/>
        <dbReference type="ChEBI" id="CHEBI:65315"/>
        <dbReference type="ChEBI" id="CHEBI:87170"/>
        <dbReference type="ChEBI" id="CHEBI:456215"/>
        <dbReference type="EC" id="2.8.1.13"/>
    </reaction>
</comment>
<dbReference type="EC" id="2.8.1.13" evidence="9"/>
<feature type="binding site" evidence="9">
    <location>
        <position position="136"/>
    </location>
    <ligand>
        <name>ATP</name>
        <dbReference type="ChEBI" id="CHEBI:30616"/>
    </ligand>
</feature>
<comment type="subcellular location">
    <subcellularLocation>
        <location evidence="9">Cytoplasm</location>
    </subcellularLocation>
</comment>
<keyword evidence="2 9" id="KW-0808">Transferase</keyword>
<comment type="similarity">
    <text evidence="9">Belongs to the MnmA/TRMU family.</text>
</comment>
<feature type="domain" description="tRNA-specific 2-thiouridylase MnmA-like C-terminal" evidence="10">
    <location>
        <begin position="288"/>
        <end position="370"/>
    </location>
</feature>
<dbReference type="InterPro" id="IPR046884">
    <property type="entry name" value="MnmA-like_central"/>
</dbReference>
<dbReference type="EMBL" id="JADGMQ010000002">
    <property type="protein sequence ID" value="MBI1619836.1"/>
    <property type="molecule type" value="Genomic_DNA"/>
</dbReference>
<keyword evidence="1 9" id="KW-0820">tRNA-binding</keyword>
<dbReference type="CDD" id="cd01998">
    <property type="entry name" value="MnmA_TRMU-like"/>
    <property type="match status" value="1"/>
</dbReference>
<dbReference type="Pfam" id="PF20259">
    <property type="entry name" value="tRNA_Me_trans_M"/>
    <property type="match status" value="1"/>
</dbReference>
<evidence type="ECO:0000313" key="12">
    <source>
        <dbReference type="EMBL" id="MBI1619836.1"/>
    </source>
</evidence>
<evidence type="ECO:0000256" key="2">
    <source>
        <dbReference type="ARBA" id="ARBA00022679"/>
    </source>
</evidence>
<feature type="binding site" evidence="9">
    <location>
        <begin position="18"/>
        <end position="25"/>
    </location>
    <ligand>
        <name>ATP</name>
        <dbReference type="ChEBI" id="CHEBI:30616"/>
    </ligand>
</feature>
<dbReference type="Pfam" id="PF20258">
    <property type="entry name" value="tRNA_Me_trans_C"/>
    <property type="match status" value="1"/>
</dbReference>
<keyword evidence="3 9" id="KW-0819">tRNA processing</keyword>
<dbReference type="InterPro" id="IPR014729">
    <property type="entry name" value="Rossmann-like_a/b/a_fold"/>
</dbReference>
<dbReference type="RefSeq" id="WP_198474596.1">
    <property type="nucleotide sequence ID" value="NZ_JADGMQ010000002.1"/>
</dbReference>
<proteinExistence type="inferred from homology"/>
<dbReference type="Gene3D" id="2.40.30.10">
    <property type="entry name" value="Translation factors"/>
    <property type="match status" value="1"/>
</dbReference>
<evidence type="ECO:0000256" key="4">
    <source>
        <dbReference type="ARBA" id="ARBA00022741"/>
    </source>
</evidence>
<dbReference type="InterPro" id="IPR023382">
    <property type="entry name" value="MnmA-like_central_sf"/>
</dbReference>
<keyword evidence="4 9" id="KW-0547">Nucleotide-binding</keyword>
<feature type="region of interest" description="Interaction with tRNA" evidence="9">
    <location>
        <begin position="158"/>
        <end position="160"/>
    </location>
</feature>
<dbReference type="Pfam" id="PF03054">
    <property type="entry name" value="tRNA_Me_trans"/>
    <property type="match status" value="1"/>
</dbReference>
<evidence type="ECO:0000259" key="11">
    <source>
        <dbReference type="Pfam" id="PF20259"/>
    </source>
</evidence>
<dbReference type="PANTHER" id="PTHR11933">
    <property type="entry name" value="TRNA 5-METHYLAMINOMETHYL-2-THIOURIDYLATE -METHYLTRANSFERASE"/>
    <property type="match status" value="1"/>
</dbReference>
<feature type="active site" description="Cysteine persulfide intermediate" evidence="9">
    <location>
        <position position="208"/>
    </location>
</feature>
<name>A0ABS0S965_9HYPH</name>
<dbReference type="InterPro" id="IPR046885">
    <property type="entry name" value="MnmA-like_C"/>
</dbReference>
<accession>A0ABS0S965</accession>
<feature type="binding site" evidence="9">
    <location>
        <position position="44"/>
    </location>
    <ligand>
        <name>ATP</name>
        <dbReference type="ChEBI" id="CHEBI:30616"/>
    </ligand>
</feature>
<comment type="caution">
    <text evidence="9">Lacks conserved residue(s) required for the propagation of feature annotation.</text>
</comment>
<comment type="caution">
    <text evidence="12">The sequence shown here is derived from an EMBL/GenBank/DDBJ whole genome shotgun (WGS) entry which is preliminary data.</text>
</comment>
<feature type="site" description="Interaction with tRNA" evidence="9">
    <location>
        <position position="350"/>
    </location>
</feature>
<evidence type="ECO:0000256" key="6">
    <source>
        <dbReference type="ARBA" id="ARBA00022884"/>
    </source>
</evidence>
<sequence>MNSLDLPRRPEDTRVVVAMSGGVDSSVVAGLLKQEGYDVVGVTLQLYDHGAAVHRAGSCCAGQDIDDARRVSETLGIPHYVLDYEQRFREAVINPFAESYVAGETPIPCVACNQTVKFADLLSTARELGADALATGHYVRSAPNGAHRALYRPVDADRDQSYFLFATTQEQIDFLRFPLGGMSKPQVREAALAMGLSVADKQDSQDICFVPQGKYTDIIAKLKPAAATPGDIVHIDGRILGQHEGILRYTIGQRRGIGIASGEPLYVVHLDADNARVIVGPRTALETHKLYLRDVNWLGDGSITDIPESGIELYAKVRSTRPPRPAIVHQRSGTVWVELADGESGVAPGQACVLYSHDGDNARVYGGGFIERTERGAEAEEMLMRLTASPAMHRTA</sequence>
<reference evidence="12 13" key="1">
    <citation type="submission" date="2020-10" db="EMBL/GenBank/DDBJ databases">
        <title>Aquamicrobium zhengzhouensis sp. nov., a exopolysaccharide producing bacterium isolated from farmland soil.</title>
        <authorList>
            <person name="Wang X."/>
        </authorList>
    </citation>
    <scope>NUCLEOTIDE SEQUENCE [LARGE SCALE GENOMIC DNA]</scope>
    <source>
        <strain evidence="13">cd-1</strain>
    </source>
</reference>
<dbReference type="Proteomes" id="UP000601789">
    <property type="component" value="Unassembled WGS sequence"/>
</dbReference>
<evidence type="ECO:0000256" key="3">
    <source>
        <dbReference type="ARBA" id="ARBA00022694"/>
    </source>
</evidence>
<keyword evidence="5 9" id="KW-0067">ATP-binding</keyword>
<keyword evidence="6 9" id="KW-0694">RNA-binding</keyword>
<dbReference type="Gene3D" id="3.40.50.620">
    <property type="entry name" value="HUPs"/>
    <property type="match status" value="1"/>
</dbReference>
<evidence type="ECO:0000256" key="9">
    <source>
        <dbReference type="HAMAP-Rule" id="MF_00144"/>
    </source>
</evidence>
<comment type="function">
    <text evidence="9">Catalyzes the 2-thiolation of uridine at the wobble position (U34) of tRNA, leading to the formation of s(2)U34.</text>
</comment>
<evidence type="ECO:0000313" key="13">
    <source>
        <dbReference type="Proteomes" id="UP000601789"/>
    </source>
</evidence>
<keyword evidence="9" id="KW-0963">Cytoplasm</keyword>
<protein>
    <recommendedName>
        <fullName evidence="9">tRNA-specific 2-thiouridylase MnmA</fullName>
        <ecNumber evidence="9">2.8.1.13</ecNumber>
    </recommendedName>
</protein>
<dbReference type="InterPro" id="IPR004506">
    <property type="entry name" value="MnmA-like"/>
</dbReference>
<dbReference type="Gene3D" id="2.30.30.280">
    <property type="entry name" value="Adenine nucleotide alpha hydrolases-like domains"/>
    <property type="match status" value="1"/>
</dbReference>
<feature type="site" description="Interaction with tRNA" evidence="9">
    <location>
        <position position="137"/>
    </location>
</feature>
<organism evidence="12 13">
    <name type="scientific">Aquamicrobium zhengzhouense</name>
    <dbReference type="NCBI Taxonomy" id="2781738"/>
    <lineage>
        <taxon>Bacteria</taxon>
        <taxon>Pseudomonadati</taxon>
        <taxon>Pseudomonadota</taxon>
        <taxon>Alphaproteobacteria</taxon>
        <taxon>Hyphomicrobiales</taxon>
        <taxon>Phyllobacteriaceae</taxon>
        <taxon>Aquamicrobium</taxon>
    </lineage>
</organism>
<dbReference type="NCBIfam" id="NF001138">
    <property type="entry name" value="PRK00143.1"/>
    <property type="match status" value="1"/>
</dbReference>
<dbReference type="SUPFAM" id="SSF52402">
    <property type="entry name" value="Adenine nucleotide alpha hydrolases-like"/>
    <property type="match status" value="1"/>
</dbReference>
<dbReference type="GO" id="GO:0103016">
    <property type="term" value="F:tRNA-uridine 2-sulfurtransferase activity"/>
    <property type="evidence" value="ECO:0007669"/>
    <property type="project" value="UniProtKB-EC"/>
</dbReference>
<keyword evidence="13" id="KW-1185">Reference proteome</keyword>
<evidence type="ECO:0000259" key="10">
    <source>
        <dbReference type="Pfam" id="PF20258"/>
    </source>
</evidence>
<gene>
    <name evidence="9 12" type="primary">mnmA</name>
    <name evidence="12" type="ORF">IOD40_04050</name>
</gene>
<evidence type="ECO:0000256" key="7">
    <source>
        <dbReference type="ARBA" id="ARBA00023157"/>
    </source>
</evidence>
<evidence type="ECO:0000256" key="1">
    <source>
        <dbReference type="ARBA" id="ARBA00022555"/>
    </source>
</evidence>
<dbReference type="NCBIfam" id="TIGR00420">
    <property type="entry name" value="trmU"/>
    <property type="match status" value="1"/>
</dbReference>